<evidence type="ECO:0000256" key="1">
    <source>
        <dbReference type="ARBA" id="ARBA00022500"/>
    </source>
</evidence>
<keyword evidence="3" id="KW-1185">Reference proteome</keyword>
<evidence type="ECO:0000313" key="3">
    <source>
        <dbReference type="Proteomes" id="UP000448575"/>
    </source>
</evidence>
<proteinExistence type="predicted"/>
<keyword evidence="1" id="KW-0145">Chemotaxis</keyword>
<sequence>MVRLTDLEHDALVELFNIGVGQAAAAMSEIVSETVAMSVPAISFLTRAAAARLLASRSTGNGRLCGISQHYSGAFETEAILMFPEEKSQEIVRLMVGDTMPLAELSAMEQEAMSEIGNILLNSCVGALANLLGRELQGSLPDYHVGYSEDILVRAGSAETAVLMLHIEFMIERRQITGDVAFIMDMTALQDLKQHVAAFLERTVGGVQP</sequence>
<accession>A0A6N9HFU2</accession>
<dbReference type="GO" id="GO:0006935">
    <property type="term" value="P:chemotaxis"/>
    <property type="evidence" value="ECO:0007669"/>
    <property type="project" value="UniProtKB-KW"/>
</dbReference>
<dbReference type="Gene3D" id="3.40.1550.10">
    <property type="entry name" value="CheC-like"/>
    <property type="match status" value="1"/>
</dbReference>
<dbReference type="Proteomes" id="UP000448575">
    <property type="component" value="Unassembled WGS sequence"/>
</dbReference>
<gene>
    <name evidence="2" type="ORF">GTP41_07490</name>
</gene>
<comment type="caution">
    <text evidence="2">The sequence shown here is derived from an EMBL/GenBank/DDBJ whole genome shotgun (WGS) entry which is preliminary data.</text>
</comment>
<protein>
    <submittedName>
        <fullName evidence="2">Chemotaxis protein CheC</fullName>
    </submittedName>
</protein>
<reference evidence="2 3" key="1">
    <citation type="submission" date="2019-12" db="EMBL/GenBank/DDBJ databases">
        <title>Novel species isolated from a subtropical stream in China.</title>
        <authorList>
            <person name="Lu H."/>
        </authorList>
    </citation>
    <scope>NUCLEOTIDE SEQUENCE [LARGE SCALE GENOMIC DNA]</scope>
    <source>
        <strain evidence="2 3">DS3</strain>
    </source>
</reference>
<dbReference type="InterPro" id="IPR051469">
    <property type="entry name" value="FliN/MopA/SpaO"/>
</dbReference>
<evidence type="ECO:0000313" key="2">
    <source>
        <dbReference type="EMBL" id="MYN01943.1"/>
    </source>
</evidence>
<dbReference type="InterPro" id="IPR028976">
    <property type="entry name" value="CheC-like_sf"/>
</dbReference>
<dbReference type="EMBL" id="WWCJ01000004">
    <property type="protein sequence ID" value="MYN01943.1"/>
    <property type="molecule type" value="Genomic_DNA"/>
</dbReference>
<name>A0A6N9HFU2_9BURK</name>
<dbReference type="PANTHER" id="PTHR43484:SF1">
    <property type="entry name" value="FLAGELLAR MOTOR SWITCH PROTEIN FLIN"/>
    <property type="match status" value="1"/>
</dbReference>
<dbReference type="RefSeq" id="WP_161024934.1">
    <property type="nucleotide sequence ID" value="NZ_WWCJ01000004.1"/>
</dbReference>
<dbReference type="AlphaFoldDB" id="A0A6N9HFU2"/>
<dbReference type="PANTHER" id="PTHR43484">
    <property type="match status" value="1"/>
</dbReference>
<organism evidence="2 3">
    <name type="scientific">Pseudoduganella guangdongensis</name>
    <dbReference type="NCBI Taxonomy" id="2692179"/>
    <lineage>
        <taxon>Bacteria</taxon>
        <taxon>Pseudomonadati</taxon>
        <taxon>Pseudomonadota</taxon>
        <taxon>Betaproteobacteria</taxon>
        <taxon>Burkholderiales</taxon>
        <taxon>Oxalobacteraceae</taxon>
        <taxon>Telluria group</taxon>
        <taxon>Pseudoduganella</taxon>
    </lineage>
</organism>
<dbReference type="CDD" id="cd17910">
    <property type="entry name" value="CheC_ClassII"/>
    <property type="match status" value="1"/>
</dbReference>
<dbReference type="SUPFAM" id="SSF103039">
    <property type="entry name" value="CheC-like"/>
    <property type="match status" value="1"/>
</dbReference>